<gene>
    <name evidence="2" type="ORF">LSAT_V11C500291480</name>
</gene>
<dbReference type="EMBL" id="NBSK02000005">
    <property type="protein sequence ID" value="KAJ0204985.1"/>
    <property type="molecule type" value="Genomic_DNA"/>
</dbReference>
<keyword evidence="3" id="KW-1185">Reference proteome</keyword>
<proteinExistence type="predicted"/>
<evidence type="ECO:0000313" key="2">
    <source>
        <dbReference type="EMBL" id="KAJ0204985.1"/>
    </source>
</evidence>
<evidence type="ECO:0000313" key="3">
    <source>
        <dbReference type="Proteomes" id="UP000235145"/>
    </source>
</evidence>
<dbReference type="AlphaFoldDB" id="A0A9R1X8M9"/>
<name>A0A9R1X8M9_LACSA</name>
<sequence length="230" mass="24762">MLICIVMDSVELIDLDYVLVSGPLGDTSSVASVSKVSQKAFKSGIPPVYSRVNIHSTPSAPLPIIGGTSSKIRLTGRFESQCSASSGTSHGSVDIVDALEKPSTDSMTKIKSLHDCASAISDLVNEKIESGNRIEAFSIQLVILAIWKQALDICHTQAASAIKGSPNLDISTSNKISERERDNTNINECLENAKFPEDVCSHIERIFLGEVETVEELTKVIEPGKNSINF</sequence>
<protein>
    <recommendedName>
        <fullName evidence="1">ATG1a/b/c MIT domain-containing protein</fullName>
    </recommendedName>
</protein>
<feature type="domain" description="ATG1a/b/c MIT" evidence="1">
    <location>
        <begin position="91"/>
        <end position="222"/>
    </location>
</feature>
<dbReference type="Proteomes" id="UP000235145">
    <property type="component" value="Unassembled WGS sequence"/>
</dbReference>
<organism evidence="2 3">
    <name type="scientific">Lactuca sativa</name>
    <name type="common">Garden lettuce</name>
    <dbReference type="NCBI Taxonomy" id="4236"/>
    <lineage>
        <taxon>Eukaryota</taxon>
        <taxon>Viridiplantae</taxon>
        <taxon>Streptophyta</taxon>
        <taxon>Embryophyta</taxon>
        <taxon>Tracheophyta</taxon>
        <taxon>Spermatophyta</taxon>
        <taxon>Magnoliopsida</taxon>
        <taxon>eudicotyledons</taxon>
        <taxon>Gunneridae</taxon>
        <taxon>Pentapetalae</taxon>
        <taxon>asterids</taxon>
        <taxon>campanulids</taxon>
        <taxon>Asterales</taxon>
        <taxon>Asteraceae</taxon>
        <taxon>Cichorioideae</taxon>
        <taxon>Cichorieae</taxon>
        <taxon>Lactucinae</taxon>
        <taxon>Lactuca</taxon>
    </lineage>
</organism>
<dbReference type="InterPro" id="IPR056281">
    <property type="entry name" value="MIT_ATG1a/b/c"/>
</dbReference>
<accession>A0A9R1X8M9</accession>
<evidence type="ECO:0000259" key="1">
    <source>
        <dbReference type="Pfam" id="PF24497"/>
    </source>
</evidence>
<reference evidence="2 3" key="1">
    <citation type="journal article" date="2017" name="Nat. Commun.">
        <title>Genome assembly with in vitro proximity ligation data and whole-genome triplication in lettuce.</title>
        <authorList>
            <person name="Reyes-Chin-Wo S."/>
            <person name="Wang Z."/>
            <person name="Yang X."/>
            <person name="Kozik A."/>
            <person name="Arikit S."/>
            <person name="Song C."/>
            <person name="Xia L."/>
            <person name="Froenicke L."/>
            <person name="Lavelle D.O."/>
            <person name="Truco M.J."/>
            <person name="Xia R."/>
            <person name="Zhu S."/>
            <person name="Xu C."/>
            <person name="Xu H."/>
            <person name="Xu X."/>
            <person name="Cox K."/>
            <person name="Korf I."/>
            <person name="Meyers B.C."/>
            <person name="Michelmore R.W."/>
        </authorList>
    </citation>
    <scope>NUCLEOTIDE SEQUENCE [LARGE SCALE GENOMIC DNA]</scope>
    <source>
        <strain evidence="3">cv. Salinas</strain>
        <tissue evidence="2">Seedlings</tissue>
    </source>
</reference>
<dbReference type="Pfam" id="PF24497">
    <property type="entry name" value="MIT_ATG1"/>
    <property type="match status" value="1"/>
</dbReference>
<comment type="caution">
    <text evidence="2">The sequence shown here is derived from an EMBL/GenBank/DDBJ whole genome shotgun (WGS) entry which is preliminary data.</text>
</comment>